<name>A0A8H4QMF4_9AGAR</name>
<dbReference type="InterPro" id="IPR035810">
    <property type="entry name" value="PEBP_euk"/>
</dbReference>
<comment type="caution">
    <text evidence="2">The sequence shown here is derived from an EMBL/GenBank/DDBJ whole genome shotgun (WGS) entry which is preliminary data.</text>
</comment>
<evidence type="ECO:0000256" key="1">
    <source>
        <dbReference type="SAM" id="SignalP"/>
    </source>
</evidence>
<dbReference type="EMBL" id="JAACJL010000045">
    <property type="protein sequence ID" value="KAF4613569.1"/>
    <property type="molecule type" value="Genomic_DNA"/>
</dbReference>
<evidence type="ECO:0000313" key="2">
    <source>
        <dbReference type="EMBL" id="KAF4613569.1"/>
    </source>
</evidence>
<feature type="signal peptide" evidence="1">
    <location>
        <begin position="1"/>
        <end position="33"/>
    </location>
</feature>
<dbReference type="AlphaFoldDB" id="A0A8H4QMF4"/>
<proteinExistence type="predicted"/>
<keyword evidence="1" id="KW-0732">Signal</keyword>
<dbReference type="SUPFAM" id="SSF49777">
    <property type="entry name" value="PEBP-like"/>
    <property type="match status" value="1"/>
</dbReference>
<dbReference type="PANTHER" id="PTHR11362">
    <property type="entry name" value="PHOSPHATIDYLETHANOLAMINE-BINDING PROTEIN"/>
    <property type="match status" value="1"/>
</dbReference>
<protein>
    <recommendedName>
        <fullName evidence="4">OV-16 antigen</fullName>
    </recommendedName>
</protein>
<dbReference type="CDD" id="cd00866">
    <property type="entry name" value="PEBP_euk"/>
    <property type="match status" value="1"/>
</dbReference>
<reference evidence="2 3" key="1">
    <citation type="submission" date="2019-12" db="EMBL/GenBank/DDBJ databases">
        <authorList>
            <person name="Floudas D."/>
            <person name="Bentzer J."/>
            <person name="Ahren D."/>
            <person name="Johansson T."/>
            <person name="Persson P."/>
            <person name="Tunlid A."/>
        </authorList>
    </citation>
    <scope>NUCLEOTIDE SEQUENCE [LARGE SCALE GENOMIC DNA]</scope>
    <source>
        <strain evidence="2 3">CBS 102.39</strain>
    </source>
</reference>
<dbReference type="Gene3D" id="3.90.280.10">
    <property type="entry name" value="PEBP-like"/>
    <property type="match status" value="1"/>
</dbReference>
<dbReference type="InterPro" id="IPR036610">
    <property type="entry name" value="PEBP-like_sf"/>
</dbReference>
<dbReference type="Proteomes" id="UP000521872">
    <property type="component" value="Unassembled WGS sequence"/>
</dbReference>
<dbReference type="InterPro" id="IPR008914">
    <property type="entry name" value="PEBP"/>
</dbReference>
<accession>A0A8H4QMF4</accession>
<sequence>MMNLLVRLHAYCYIMQFLGLCFLIAFCVCTCEAQDRSLSDVITAFKQHQIPEHLNINFQPHVLLDVIFPQTNGTLIAFASGKQLERRETIMAPSYRIRGANRIGPFVIIAVDPDAPLPENRNISQIRHFMGSNYYKSLDLQDPNHLVNTTEAITYWRDPRPIRSSRPHRYIFLLYKQSREFRTQILVNPMSSLAYFNVSRFAAATRLGQPIGGTFMLVGPDETSPIKAYDPEKDGL</sequence>
<keyword evidence="3" id="KW-1185">Reference proteome</keyword>
<evidence type="ECO:0000313" key="3">
    <source>
        <dbReference type="Proteomes" id="UP000521872"/>
    </source>
</evidence>
<organism evidence="2 3">
    <name type="scientific">Agrocybe pediades</name>
    <dbReference type="NCBI Taxonomy" id="84607"/>
    <lineage>
        <taxon>Eukaryota</taxon>
        <taxon>Fungi</taxon>
        <taxon>Dikarya</taxon>
        <taxon>Basidiomycota</taxon>
        <taxon>Agaricomycotina</taxon>
        <taxon>Agaricomycetes</taxon>
        <taxon>Agaricomycetidae</taxon>
        <taxon>Agaricales</taxon>
        <taxon>Agaricineae</taxon>
        <taxon>Strophariaceae</taxon>
        <taxon>Agrocybe</taxon>
    </lineage>
</organism>
<gene>
    <name evidence="2" type="ORF">D9613_007390</name>
</gene>
<dbReference type="Pfam" id="PF01161">
    <property type="entry name" value="PBP"/>
    <property type="match status" value="1"/>
</dbReference>
<evidence type="ECO:0008006" key="4">
    <source>
        <dbReference type="Google" id="ProtNLM"/>
    </source>
</evidence>
<feature type="chain" id="PRO_5034800962" description="OV-16 antigen" evidence="1">
    <location>
        <begin position="34"/>
        <end position="236"/>
    </location>
</feature>
<dbReference type="PANTHER" id="PTHR11362:SF82">
    <property type="entry name" value="PHOSPHATIDYLETHANOLAMINE-BINDING PROTEIN 4"/>
    <property type="match status" value="1"/>
</dbReference>